<evidence type="ECO:0000256" key="2">
    <source>
        <dbReference type="SAM" id="MobiDB-lite"/>
    </source>
</evidence>
<keyword evidence="5" id="KW-1185">Reference proteome</keyword>
<dbReference type="Pfam" id="PF03816">
    <property type="entry name" value="LytR_cpsA_psr"/>
    <property type="match status" value="1"/>
</dbReference>
<dbReference type="PANTHER" id="PTHR33392:SF6">
    <property type="entry name" value="POLYISOPRENYL-TEICHOIC ACID--PEPTIDOGLYCAN TEICHOIC ACID TRANSFERASE TAGU"/>
    <property type="match status" value="1"/>
</dbReference>
<dbReference type="PANTHER" id="PTHR33392">
    <property type="entry name" value="POLYISOPRENYL-TEICHOIC ACID--PEPTIDOGLYCAN TEICHOIC ACID TRANSFERASE TAGU"/>
    <property type="match status" value="1"/>
</dbReference>
<dbReference type="EMBL" id="AXCZ01000026">
    <property type="protein sequence ID" value="KGM13739.1"/>
    <property type="molecule type" value="Genomic_DNA"/>
</dbReference>
<comment type="similarity">
    <text evidence="1">Belongs to the LytR/CpsA/Psr (LCP) family.</text>
</comment>
<dbReference type="InterPro" id="IPR050922">
    <property type="entry name" value="LytR/CpsA/Psr_CW_biosynth"/>
</dbReference>
<evidence type="ECO:0000259" key="3">
    <source>
        <dbReference type="Pfam" id="PF03816"/>
    </source>
</evidence>
<evidence type="ECO:0000256" key="1">
    <source>
        <dbReference type="ARBA" id="ARBA00006068"/>
    </source>
</evidence>
<comment type="caution">
    <text evidence="4">The sequence shown here is derived from an EMBL/GenBank/DDBJ whole genome shotgun (WGS) entry which is preliminary data.</text>
</comment>
<proteinExistence type="inferred from homology"/>
<gene>
    <name evidence="4" type="ORF">N869_10405</name>
</gene>
<dbReference type="Proteomes" id="UP000054314">
    <property type="component" value="Unassembled WGS sequence"/>
</dbReference>
<protein>
    <submittedName>
        <fullName evidence="4">Transcriptional regulator</fullName>
    </submittedName>
</protein>
<evidence type="ECO:0000313" key="5">
    <source>
        <dbReference type="Proteomes" id="UP000054314"/>
    </source>
</evidence>
<dbReference type="Gene3D" id="3.40.630.190">
    <property type="entry name" value="LCP protein"/>
    <property type="match status" value="1"/>
</dbReference>
<reference evidence="4 5" key="1">
    <citation type="submission" date="2013-08" db="EMBL/GenBank/DDBJ databases">
        <title>Genome sequencing of Cellulomonas bogoriensis 69B4.</title>
        <authorList>
            <person name="Chen F."/>
            <person name="Li Y."/>
            <person name="Wang G."/>
        </authorList>
    </citation>
    <scope>NUCLEOTIDE SEQUENCE [LARGE SCALE GENOMIC DNA]</scope>
    <source>
        <strain evidence="4 5">69B4</strain>
    </source>
</reference>
<organism evidence="4 5">
    <name type="scientific">Cellulomonas bogoriensis 69B4 = DSM 16987</name>
    <dbReference type="NCBI Taxonomy" id="1386082"/>
    <lineage>
        <taxon>Bacteria</taxon>
        <taxon>Bacillati</taxon>
        <taxon>Actinomycetota</taxon>
        <taxon>Actinomycetes</taxon>
        <taxon>Micrococcales</taxon>
        <taxon>Cellulomonadaceae</taxon>
        <taxon>Cellulomonas</taxon>
    </lineage>
</organism>
<dbReference type="RefSeq" id="WP_052104968.1">
    <property type="nucleotide sequence ID" value="NZ_AXCZ01000026.1"/>
</dbReference>
<dbReference type="InterPro" id="IPR004474">
    <property type="entry name" value="LytR_CpsA_psr"/>
</dbReference>
<dbReference type="OrthoDB" id="9782542at2"/>
<name>A0A0A0C343_9CELL</name>
<sequence length="370" mass="38291">MLVAVLTTGIGTATGTYTRLQSNIDVAHVDQFLDRRSSGGGAPSDGLAGRALDILVIGTDVRDGDNATIGGHADGMRSDTTLVVHLSADRRRIDVVSLPRDSMVELPECALPDGGRSPARPRVQLNEVFGIGGGEDLDLVAGAACMIRAVEHNTGLRIDEHVVVKMDGVRDIIDTLGGVDVCIPEPMTSPKAHLELGAGPQTLDGRTAVAFLRARTGTGFGLETGSDIARIERQQMFVGALVTSLTDQGLLANPLRVTAVLDDVTRSLSASPAVADLTGAVGLAFSLRHAGRDALTAITVPHTQDPSDPNRVVWTADADELWDRLSADRPLVDPPDPPAGAVDGPGSTGGGPTSASPEGPATLPTPDVCP</sequence>
<evidence type="ECO:0000313" key="4">
    <source>
        <dbReference type="EMBL" id="KGM13739.1"/>
    </source>
</evidence>
<dbReference type="AlphaFoldDB" id="A0A0A0C343"/>
<feature type="domain" description="Cell envelope-related transcriptional attenuator" evidence="3">
    <location>
        <begin position="77"/>
        <end position="245"/>
    </location>
</feature>
<accession>A0A0A0C343</accession>
<dbReference type="NCBIfam" id="TIGR00350">
    <property type="entry name" value="lytR_cpsA_psr"/>
    <property type="match status" value="1"/>
</dbReference>
<feature type="region of interest" description="Disordered" evidence="2">
    <location>
        <begin position="326"/>
        <end position="370"/>
    </location>
</feature>